<keyword evidence="3" id="KW-1185">Reference proteome</keyword>
<keyword evidence="1" id="KW-0472">Membrane</keyword>
<sequence length="168" mass="20071">MYRNRFVRWIDDRITSLESNQRRIYFVWMSILLLFSLAISIDYYYQLNKNNDKFDIVQTSDVFNTPLILSLILAVSIIILGAIIIVVPFSIPKRIKFDRLEIEMNNELEHKTLSLRRRVAFISSIVDNYEGILYEILRNKEINIEDKFHYLESVSFFLPYTVLNICYI</sequence>
<keyword evidence="1" id="KW-1133">Transmembrane helix</keyword>
<evidence type="ECO:0000313" key="3">
    <source>
        <dbReference type="Proteomes" id="UP000199334"/>
    </source>
</evidence>
<dbReference type="RefSeq" id="WP_093857995.1">
    <property type="nucleotide sequence ID" value="NZ_FNIG01000015.1"/>
</dbReference>
<organism evidence="2 3">
    <name type="scientific">Tenuibacillus multivorans</name>
    <dbReference type="NCBI Taxonomy" id="237069"/>
    <lineage>
        <taxon>Bacteria</taxon>
        <taxon>Bacillati</taxon>
        <taxon>Bacillota</taxon>
        <taxon>Bacilli</taxon>
        <taxon>Bacillales</taxon>
        <taxon>Bacillaceae</taxon>
        <taxon>Tenuibacillus</taxon>
    </lineage>
</organism>
<feature type="transmembrane region" description="Helical" evidence="1">
    <location>
        <begin position="67"/>
        <end position="91"/>
    </location>
</feature>
<dbReference type="Proteomes" id="UP000199334">
    <property type="component" value="Unassembled WGS sequence"/>
</dbReference>
<dbReference type="EMBL" id="FNIG01000015">
    <property type="protein sequence ID" value="SDO02098.1"/>
    <property type="molecule type" value="Genomic_DNA"/>
</dbReference>
<dbReference type="AlphaFoldDB" id="A0A1H0G5D0"/>
<accession>A0A1H0G5D0</accession>
<keyword evidence="1" id="KW-0812">Transmembrane</keyword>
<proteinExistence type="predicted"/>
<dbReference type="STRING" id="237069.SAMN05216498_0461"/>
<name>A0A1H0G5D0_9BACI</name>
<reference evidence="2 3" key="1">
    <citation type="submission" date="2016-10" db="EMBL/GenBank/DDBJ databases">
        <authorList>
            <person name="de Groot N.N."/>
        </authorList>
    </citation>
    <scope>NUCLEOTIDE SEQUENCE [LARGE SCALE GENOMIC DNA]</scope>
    <source>
        <strain evidence="2 3">CGMCC 1.3442</strain>
    </source>
</reference>
<protein>
    <submittedName>
        <fullName evidence="2">Uncharacterized protein</fullName>
    </submittedName>
</protein>
<evidence type="ECO:0000313" key="2">
    <source>
        <dbReference type="EMBL" id="SDO02098.1"/>
    </source>
</evidence>
<gene>
    <name evidence="2" type="ORF">SAMN05216498_0461</name>
</gene>
<evidence type="ECO:0000256" key="1">
    <source>
        <dbReference type="SAM" id="Phobius"/>
    </source>
</evidence>
<feature type="transmembrane region" description="Helical" evidence="1">
    <location>
        <begin position="25"/>
        <end position="47"/>
    </location>
</feature>